<feature type="compositionally biased region" description="Acidic residues" evidence="6">
    <location>
        <begin position="1244"/>
        <end position="1256"/>
    </location>
</feature>
<gene>
    <name evidence="8" type="ORF">BO94DRAFT_472039</name>
</gene>
<dbReference type="Proteomes" id="UP000246702">
    <property type="component" value="Unassembled WGS sequence"/>
</dbReference>
<sequence length="1352" mass="149518">MGSTEIWITSALETCLSAYSRGLTDSYQCEDDGSNLRFSIPAQYSALIYNWSEQAKWPRLTLTDSKTQIEAILTKEALKEYKKTSPDHPLSGDVARGYYIQLLDFQVVLEYSTAEPKVHLYVQRFEIDWHRGKIKSAPQGRFVSKNQSVKRLMQHVFKKAKGPEPREVHSERFDDSFGSQAYQGTVSQDVLMSQIPSIAPATSPVARLSSISTSRIANKLLEDAGMRFTRSDDRSLKHVKKAAPESSNDKVHELGTKTAEKLRSRQHSAGITNAPDSITARRNSATSAREIPCSKKTRISEAPIPRLSTEREVPVEVVIKVPLVTESKQPVGDSNCVTTEDGTTYLPPQGIGSDKPSFGTTKPRENMRVNNTDPWHDMTRITIRDVQIPKEQAEFLEQHRRRWIPPSPGESTPQGHVPPRLLDQWNKIALRRSRIAQDKQSVDVAAEPLETSRPSPTPLLDSDSEGEPLTSQWSSSPEQVPRSRQVLPEDSSPVRVRSLRKGTELLDGKHAHPSDEQPPGRASLDTAYGNQTGPMPEDQEAHMGATSNRHDQLVNHDDASKLEGTTQIPGRQDESDAESDDSVMDTSVPCPLGGDIQQSQVTSQSEQEITSSGPSLPGASVRGHVQVVETPDSNHRRHRSPDIATKGPRIQAHPERTSSEAAKSSSQSRILNTNASSDSKGVSSQDMANAHRVDGGAVPHDIDIIGTQVSIGSLPTHDTTPYTTSDVVNSSASGVQEPSVSISVPGHQSQTSNQFSSYREMPSSIPSEAEEEAPVDTMQTSAKHPTIQPPKRRASEMGHEVLSPAKRPKVQRDRESTEKPVLNVFARRQSYIGHSAENLEAQKVYEKFRRDYPNYLGDFDHFVKVCSKLHAVRSKGHLQRSFLWDDFVIKNLEEYPRYLEKCLSADTKALLYEDFFTSSYSRPFHKKRSLTAHGINISAAQYVPDNQDHAPDTDALANKPDTSFTGSLVERFTNFRAHSFGPGTQGTQSDTDMDYMSCLMSSPTPQAKIKHARVEPGGIAVMKEPMDVDSKPESDSARQEIDPESDSQAVGKQPTTVEPEQPSASASASEIYYDVEDQAVDEPAMGEDAPSVQLEQHLQSTLEESELDLHMTGSQSHAVEVEQPRLGSAACEVDRAGSPAAHQSQAEDLDPCVPESQNEETYATGEQPMVDLESSIPESSSGNKFPSLYEQSRDIDLDSSIPEKSMIIRNSTEPDFETEFSDEEKTTAPELHLHPISLPPDSEAGSDYEDEDEDMNDETHETASIELGEDTQADAQPAPDTESDTESVNENWFLSLRHLRPTGPVWSDDPNTPFKQWARADQAVLSERNRRGGAYLPIDEKGVIQRPGYRDN</sequence>
<keyword evidence="9" id="KW-1185">Reference proteome</keyword>
<feature type="compositionally biased region" description="Polar residues" evidence="6">
    <location>
        <begin position="1046"/>
        <end position="1058"/>
    </location>
</feature>
<feature type="region of interest" description="Disordered" evidence="6">
    <location>
        <begin position="1085"/>
        <end position="1290"/>
    </location>
</feature>
<feature type="region of interest" description="Disordered" evidence="6">
    <location>
        <begin position="727"/>
        <end position="817"/>
    </location>
</feature>
<feature type="compositionally biased region" description="Basic and acidic residues" evidence="6">
    <location>
        <begin position="501"/>
        <end position="515"/>
    </location>
</feature>
<dbReference type="InterPro" id="IPR019437">
    <property type="entry name" value="TPP1/Est3"/>
</dbReference>
<feature type="compositionally biased region" description="Basic and acidic residues" evidence="6">
    <location>
        <begin position="1024"/>
        <end position="1041"/>
    </location>
</feature>
<reference evidence="8 9" key="1">
    <citation type="submission" date="2016-12" db="EMBL/GenBank/DDBJ databases">
        <title>The genomes of Aspergillus section Nigri reveals drivers in fungal speciation.</title>
        <authorList>
            <consortium name="DOE Joint Genome Institute"/>
            <person name="Vesth T.C."/>
            <person name="Nybo J."/>
            <person name="Theobald S."/>
            <person name="Brandl J."/>
            <person name="Frisvad J.C."/>
            <person name="Nielsen K.F."/>
            <person name="Lyhne E.K."/>
            <person name="Kogle M.E."/>
            <person name="Kuo A."/>
            <person name="Riley R."/>
            <person name="Clum A."/>
            <person name="Nolan M."/>
            <person name="Lipzen A."/>
            <person name="Salamov A."/>
            <person name="Henrissat B."/>
            <person name="Wiebenga A."/>
            <person name="De Vries R.P."/>
            <person name="Grigoriev I.V."/>
            <person name="Mortensen U.H."/>
            <person name="Andersen M.R."/>
            <person name="Baker S.E."/>
        </authorList>
    </citation>
    <scope>NUCLEOTIDE SEQUENCE [LARGE SCALE GENOMIC DNA]</scope>
    <source>
        <strain evidence="8 9">CBS 115572</strain>
    </source>
</reference>
<evidence type="ECO:0000256" key="3">
    <source>
        <dbReference type="ARBA" id="ARBA00022454"/>
    </source>
</evidence>
<evidence type="ECO:0000256" key="5">
    <source>
        <dbReference type="ARBA" id="ARBA00023242"/>
    </source>
</evidence>
<dbReference type="STRING" id="1450535.A0A317VYW6"/>
<accession>A0A317VYW6</accession>
<keyword evidence="5" id="KW-0539">Nucleus</keyword>
<feature type="compositionally biased region" description="Polar residues" evidence="6">
    <location>
        <begin position="1093"/>
        <end position="1102"/>
    </location>
</feature>
<feature type="region of interest" description="Disordered" evidence="6">
    <location>
        <begin position="563"/>
        <end position="695"/>
    </location>
</feature>
<evidence type="ECO:0000313" key="8">
    <source>
        <dbReference type="EMBL" id="PWY78521.1"/>
    </source>
</evidence>
<comment type="subcellular location">
    <subcellularLocation>
        <location evidence="2">Chromosome</location>
        <location evidence="2">Telomere</location>
    </subcellularLocation>
    <subcellularLocation>
        <location evidence="1">Nucleus</location>
    </subcellularLocation>
</comment>
<feature type="region of interest" description="Disordered" evidence="6">
    <location>
        <begin position="1020"/>
        <end position="1068"/>
    </location>
</feature>
<keyword evidence="3" id="KW-0158">Chromosome</keyword>
<evidence type="ECO:0000256" key="2">
    <source>
        <dbReference type="ARBA" id="ARBA00004574"/>
    </source>
</evidence>
<feature type="region of interest" description="Disordered" evidence="6">
    <location>
        <begin position="233"/>
        <end position="253"/>
    </location>
</feature>
<dbReference type="OrthoDB" id="3538943at2759"/>
<feature type="compositionally biased region" description="Low complexity" evidence="6">
    <location>
        <begin position="659"/>
        <end position="668"/>
    </location>
</feature>
<feature type="region of interest" description="Disordered" evidence="6">
    <location>
        <begin position="332"/>
        <end position="373"/>
    </location>
</feature>
<proteinExistence type="predicted"/>
<comment type="caution">
    <text evidence="8">The sequence shown here is derived from an EMBL/GenBank/DDBJ whole genome shotgun (WGS) entry which is preliminary data.</text>
</comment>
<evidence type="ECO:0000313" key="9">
    <source>
        <dbReference type="Proteomes" id="UP000246702"/>
    </source>
</evidence>
<organism evidence="8 9">
    <name type="scientific">Aspergillus sclerotioniger CBS 115572</name>
    <dbReference type="NCBI Taxonomy" id="1450535"/>
    <lineage>
        <taxon>Eukaryota</taxon>
        <taxon>Fungi</taxon>
        <taxon>Dikarya</taxon>
        <taxon>Ascomycota</taxon>
        <taxon>Pezizomycotina</taxon>
        <taxon>Eurotiomycetes</taxon>
        <taxon>Eurotiomycetidae</taxon>
        <taxon>Eurotiales</taxon>
        <taxon>Aspergillaceae</taxon>
        <taxon>Aspergillus</taxon>
        <taxon>Aspergillus subgen. Circumdati</taxon>
    </lineage>
</organism>
<dbReference type="EMBL" id="MSFK01000024">
    <property type="protein sequence ID" value="PWY78521.1"/>
    <property type="molecule type" value="Genomic_DNA"/>
</dbReference>
<evidence type="ECO:0000256" key="1">
    <source>
        <dbReference type="ARBA" id="ARBA00004123"/>
    </source>
</evidence>
<feature type="compositionally biased region" description="Polar residues" evidence="6">
    <location>
        <begin position="669"/>
        <end position="687"/>
    </location>
</feature>
<keyword evidence="4" id="KW-0779">Telomere</keyword>
<evidence type="ECO:0000259" key="7">
    <source>
        <dbReference type="Pfam" id="PF10341"/>
    </source>
</evidence>
<feature type="compositionally biased region" description="Basic and acidic residues" evidence="6">
    <location>
        <begin position="1223"/>
        <end position="1233"/>
    </location>
</feature>
<feature type="domain" description="Shelterin complex subunit TPP1/Est3" evidence="7">
    <location>
        <begin position="7"/>
        <end position="128"/>
    </location>
</feature>
<dbReference type="RefSeq" id="XP_025464830.1">
    <property type="nucleotide sequence ID" value="XM_025608413.1"/>
</dbReference>
<name>A0A317VYW6_9EURO</name>
<evidence type="ECO:0000256" key="4">
    <source>
        <dbReference type="ARBA" id="ARBA00022895"/>
    </source>
</evidence>
<dbReference type="GeneID" id="37110556"/>
<feature type="compositionally biased region" description="Polar residues" evidence="6">
    <location>
        <begin position="727"/>
        <end position="757"/>
    </location>
</feature>
<protein>
    <recommendedName>
        <fullName evidence="7">Shelterin complex subunit TPP1/Est3 domain-containing protein</fullName>
    </recommendedName>
</protein>
<feature type="compositionally biased region" description="Polar residues" evidence="6">
    <location>
        <begin position="469"/>
        <end position="478"/>
    </location>
</feature>
<evidence type="ECO:0000256" key="6">
    <source>
        <dbReference type="SAM" id="MobiDB-lite"/>
    </source>
</evidence>
<dbReference type="Pfam" id="PF10341">
    <property type="entry name" value="TPP1"/>
    <property type="match status" value="1"/>
</dbReference>
<feature type="compositionally biased region" description="Low complexity" evidence="6">
    <location>
        <begin position="596"/>
        <end position="612"/>
    </location>
</feature>
<feature type="region of interest" description="Disordered" evidence="6">
    <location>
        <begin position="436"/>
        <end position="547"/>
    </location>
</feature>